<proteinExistence type="predicted"/>
<evidence type="ECO:0000256" key="2">
    <source>
        <dbReference type="SAM" id="MobiDB-lite"/>
    </source>
</evidence>
<comment type="caution">
    <text evidence="4">The sequence shown here is derived from an EMBL/GenBank/DDBJ whole genome shotgun (WGS) entry which is preliminary data.</text>
</comment>
<sequence length="265" mass="29518">MKNKTLVPLCQLSPSAFLLPTPNTPATTTSSTALRHRRPSPTLTLRQRHPSPAPPSVFVKMAKSKQKQPPNDFEECVQDGWVIVKKQKVTILIPPLPLFTQQSSMPIPGGSPLQPIAIQEVDDHIAPSQPDPPMPLPLPLPLSLVTTKPITTFSNPRRLMNHRGKLVNSHYKIPKPKKYCGNLVNGHMLVNTKMRALNLERKLKRAGGLNSWLVSLGLGQFVKIFRCKRVGKMQLVNLTMKKLKDMGAVAVGPRRKLMHAIDCLW</sequence>
<organism evidence="4 5">
    <name type="scientific">Lactuca virosa</name>
    <dbReference type="NCBI Taxonomy" id="75947"/>
    <lineage>
        <taxon>Eukaryota</taxon>
        <taxon>Viridiplantae</taxon>
        <taxon>Streptophyta</taxon>
        <taxon>Embryophyta</taxon>
        <taxon>Tracheophyta</taxon>
        <taxon>Spermatophyta</taxon>
        <taxon>Magnoliopsida</taxon>
        <taxon>eudicotyledons</taxon>
        <taxon>Gunneridae</taxon>
        <taxon>Pentapetalae</taxon>
        <taxon>asterids</taxon>
        <taxon>campanulids</taxon>
        <taxon>Asterales</taxon>
        <taxon>Asteraceae</taxon>
        <taxon>Cichorioideae</taxon>
        <taxon>Cichorieae</taxon>
        <taxon>Lactucinae</taxon>
        <taxon>Lactuca</taxon>
    </lineage>
</organism>
<name>A0AAU9NJK6_9ASTR</name>
<dbReference type="PANTHER" id="PTHR10627">
    <property type="entry name" value="SCP160"/>
    <property type="match status" value="1"/>
</dbReference>
<dbReference type="AlphaFoldDB" id="A0AAU9NJK6"/>
<evidence type="ECO:0000256" key="1">
    <source>
        <dbReference type="ARBA" id="ARBA00022737"/>
    </source>
</evidence>
<reference evidence="4 5" key="1">
    <citation type="submission" date="2022-01" db="EMBL/GenBank/DDBJ databases">
        <authorList>
            <person name="Xiong W."/>
            <person name="Schranz E."/>
        </authorList>
    </citation>
    <scope>NUCLEOTIDE SEQUENCE [LARGE SCALE GENOMIC DNA]</scope>
</reference>
<accession>A0AAU9NJK6</accession>
<feature type="compositionally biased region" description="Low complexity" evidence="2">
    <location>
        <begin position="20"/>
        <end position="33"/>
    </location>
</feature>
<keyword evidence="1" id="KW-0677">Repeat</keyword>
<dbReference type="SUPFAM" id="SSF47769">
    <property type="entry name" value="SAM/Pointed domain"/>
    <property type="match status" value="1"/>
</dbReference>
<gene>
    <name evidence="4" type="ORF">LVIROSA_LOCUS24318</name>
</gene>
<dbReference type="InterPro" id="IPR001660">
    <property type="entry name" value="SAM"/>
</dbReference>
<dbReference type="EMBL" id="CAKMRJ010004445">
    <property type="protein sequence ID" value="CAH1438036.1"/>
    <property type="molecule type" value="Genomic_DNA"/>
</dbReference>
<feature type="domain" description="SAM" evidence="3">
    <location>
        <begin position="209"/>
        <end position="265"/>
    </location>
</feature>
<dbReference type="CDD" id="cd09487">
    <property type="entry name" value="SAM_superfamily"/>
    <property type="match status" value="1"/>
</dbReference>
<dbReference type="Gene3D" id="1.10.150.50">
    <property type="entry name" value="Transcription Factor, Ets-1"/>
    <property type="match status" value="1"/>
</dbReference>
<evidence type="ECO:0000313" key="4">
    <source>
        <dbReference type="EMBL" id="CAH1438036.1"/>
    </source>
</evidence>
<keyword evidence="5" id="KW-1185">Reference proteome</keyword>
<protein>
    <recommendedName>
        <fullName evidence="3">SAM domain-containing protein</fullName>
    </recommendedName>
</protein>
<dbReference type="Pfam" id="PF07647">
    <property type="entry name" value="SAM_2"/>
    <property type="match status" value="1"/>
</dbReference>
<dbReference type="InterPro" id="IPR013761">
    <property type="entry name" value="SAM/pointed_sf"/>
</dbReference>
<evidence type="ECO:0000259" key="3">
    <source>
        <dbReference type="PROSITE" id="PS50105"/>
    </source>
</evidence>
<feature type="region of interest" description="Disordered" evidence="2">
    <location>
        <begin position="20"/>
        <end position="54"/>
    </location>
</feature>
<evidence type="ECO:0000313" key="5">
    <source>
        <dbReference type="Proteomes" id="UP001157418"/>
    </source>
</evidence>
<dbReference type="Proteomes" id="UP001157418">
    <property type="component" value="Unassembled WGS sequence"/>
</dbReference>
<dbReference type="PANTHER" id="PTHR10627:SF68">
    <property type="entry name" value="F26K24.15 PROTEIN-RELATED"/>
    <property type="match status" value="1"/>
</dbReference>
<dbReference type="PROSITE" id="PS50105">
    <property type="entry name" value="SAM_DOMAIN"/>
    <property type="match status" value="1"/>
</dbReference>